<dbReference type="CDD" id="cd01068">
    <property type="entry name" value="globin_sensor"/>
    <property type="match status" value="1"/>
</dbReference>
<dbReference type="GO" id="GO:0020037">
    <property type="term" value="F:heme binding"/>
    <property type="evidence" value="ECO:0007669"/>
    <property type="project" value="InterPro"/>
</dbReference>
<comment type="caution">
    <text evidence="5">The sequence shown here is derived from an EMBL/GenBank/DDBJ whole genome shotgun (WGS) entry which is preliminary data.</text>
</comment>
<dbReference type="Proteomes" id="UP000564885">
    <property type="component" value="Unassembled WGS sequence"/>
</dbReference>
<sequence>MDLAPSRELPANFSHRLRLYRLGEAEFGSLGRLWPRLEPALPGALDDFVALELGNPPTRALFEAHGAAIRRLELDHLAIVLSGRIDAGYVRSCQSLAAEHDRLGVSARTRLFARNVVFEAMLEVLRRQHRVSGARLARAVRVVGAALDFDVAMTMSLQQDAALRASESRREAVERAIGEFEPAIGTVVRSVAAAAEALRTSSAEMRAVANETSSRMSSAARSAAETQETVVAAATATDQLALAIGEIGRQSGESLGRARNAADDARTSMGGLQELALAADQIGSVVELISKVAGQTNLLALNATIEAARAGEAGRGFAVVAQEVKALANETARATEDIARQTEAIRAAARRSLSQIGAVMEAVAGISQAATAIAGSVEEQAAATRSISDGIKVVAGTTTRASEEMRAVDAATARHLAAVEAIVQWTDRLAVGSGDLRSGVEQFFARVRGTG</sequence>
<dbReference type="PRINTS" id="PR00260">
    <property type="entry name" value="CHEMTRNSDUCR"/>
</dbReference>
<evidence type="ECO:0000313" key="5">
    <source>
        <dbReference type="EMBL" id="NNM71521.1"/>
    </source>
</evidence>
<feature type="domain" description="Methyl-accepting transducer" evidence="4">
    <location>
        <begin position="180"/>
        <end position="430"/>
    </location>
</feature>
<dbReference type="PROSITE" id="PS50111">
    <property type="entry name" value="CHEMOTAXIS_TRANSDUC_2"/>
    <property type="match status" value="1"/>
</dbReference>
<dbReference type="AlphaFoldDB" id="A0A849I2D2"/>
<dbReference type="GO" id="GO:0019825">
    <property type="term" value="F:oxygen binding"/>
    <property type="evidence" value="ECO:0007669"/>
    <property type="project" value="InterPro"/>
</dbReference>
<evidence type="ECO:0000256" key="1">
    <source>
        <dbReference type="ARBA" id="ARBA00023224"/>
    </source>
</evidence>
<evidence type="ECO:0000259" key="4">
    <source>
        <dbReference type="PROSITE" id="PS50111"/>
    </source>
</evidence>
<dbReference type="EMBL" id="JABEPP010000001">
    <property type="protein sequence ID" value="NNM71521.1"/>
    <property type="molecule type" value="Genomic_DNA"/>
</dbReference>
<evidence type="ECO:0000313" key="6">
    <source>
        <dbReference type="Proteomes" id="UP000564885"/>
    </source>
</evidence>
<dbReference type="InterPro" id="IPR039379">
    <property type="entry name" value="Protoglobin_sensor_dom"/>
</dbReference>
<dbReference type="InterPro" id="IPR004090">
    <property type="entry name" value="Chemotax_Me-accpt_rcpt"/>
</dbReference>
<dbReference type="GO" id="GO:0007165">
    <property type="term" value="P:signal transduction"/>
    <property type="evidence" value="ECO:0007669"/>
    <property type="project" value="UniProtKB-KW"/>
</dbReference>
<dbReference type="RefSeq" id="WP_171216974.1">
    <property type="nucleotide sequence ID" value="NZ_JABEPP010000001.1"/>
</dbReference>
<dbReference type="SUPFAM" id="SSF58104">
    <property type="entry name" value="Methyl-accepting chemotaxis protein (MCP) signaling domain"/>
    <property type="match status" value="1"/>
</dbReference>
<name>A0A849I2D2_9HYPH</name>
<keyword evidence="1 3" id="KW-0807">Transducer</keyword>
<evidence type="ECO:0000256" key="2">
    <source>
        <dbReference type="ARBA" id="ARBA00029447"/>
    </source>
</evidence>
<keyword evidence="6" id="KW-1185">Reference proteome</keyword>
<reference evidence="5 6" key="1">
    <citation type="submission" date="2020-04" db="EMBL/GenBank/DDBJ databases">
        <title>Enterovirga sp. isolate from soil.</title>
        <authorList>
            <person name="Chea S."/>
            <person name="Kim D.-U."/>
        </authorList>
    </citation>
    <scope>NUCLEOTIDE SEQUENCE [LARGE SCALE GENOMIC DNA]</scope>
    <source>
        <strain evidence="5 6">DB1703</strain>
    </source>
</reference>
<dbReference type="GO" id="GO:0006935">
    <property type="term" value="P:chemotaxis"/>
    <property type="evidence" value="ECO:0007669"/>
    <property type="project" value="InterPro"/>
</dbReference>
<dbReference type="GO" id="GO:0004888">
    <property type="term" value="F:transmembrane signaling receptor activity"/>
    <property type="evidence" value="ECO:0007669"/>
    <property type="project" value="InterPro"/>
</dbReference>
<proteinExistence type="inferred from homology"/>
<dbReference type="SUPFAM" id="SSF46458">
    <property type="entry name" value="Globin-like"/>
    <property type="match status" value="1"/>
</dbReference>
<dbReference type="Gene3D" id="1.10.287.950">
    <property type="entry name" value="Methyl-accepting chemotaxis protein"/>
    <property type="match status" value="1"/>
</dbReference>
<dbReference type="SMART" id="SM00283">
    <property type="entry name" value="MA"/>
    <property type="match status" value="1"/>
</dbReference>
<dbReference type="InterPro" id="IPR004089">
    <property type="entry name" value="MCPsignal_dom"/>
</dbReference>
<dbReference type="InterPro" id="IPR012292">
    <property type="entry name" value="Globin/Proto"/>
</dbReference>
<gene>
    <name evidence="5" type="ORF">HJG44_03800</name>
</gene>
<dbReference type="InterPro" id="IPR009050">
    <property type="entry name" value="Globin-like_sf"/>
</dbReference>
<dbReference type="Gene3D" id="1.10.490.10">
    <property type="entry name" value="Globins"/>
    <property type="match status" value="1"/>
</dbReference>
<dbReference type="GO" id="GO:0016020">
    <property type="term" value="C:membrane"/>
    <property type="evidence" value="ECO:0007669"/>
    <property type="project" value="InterPro"/>
</dbReference>
<accession>A0A849I2D2</accession>
<comment type="similarity">
    <text evidence="2">Belongs to the methyl-accepting chemotaxis (MCP) protein family.</text>
</comment>
<dbReference type="PANTHER" id="PTHR32089:SF112">
    <property type="entry name" value="LYSOZYME-LIKE PROTEIN-RELATED"/>
    <property type="match status" value="1"/>
</dbReference>
<dbReference type="Pfam" id="PF00015">
    <property type="entry name" value="MCPsignal"/>
    <property type="match status" value="1"/>
</dbReference>
<dbReference type="PANTHER" id="PTHR32089">
    <property type="entry name" value="METHYL-ACCEPTING CHEMOTAXIS PROTEIN MCPB"/>
    <property type="match status" value="1"/>
</dbReference>
<dbReference type="Pfam" id="PF11563">
    <property type="entry name" value="Protoglobin"/>
    <property type="match status" value="1"/>
</dbReference>
<dbReference type="InterPro" id="IPR044398">
    <property type="entry name" value="Globin-sensor_dom"/>
</dbReference>
<protein>
    <submittedName>
        <fullName evidence="5">Globin-coupled sensor protein</fullName>
    </submittedName>
</protein>
<organism evidence="5 6">
    <name type="scientific">Enterovirga aerilata</name>
    <dbReference type="NCBI Taxonomy" id="2730920"/>
    <lineage>
        <taxon>Bacteria</taxon>
        <taxon>Pseudomonadati</taxon>
        <taxon>Pseudomonadota</taxon>
        <taxon>Alphaproteobacteria</taxon>
        <taxon>Hyphomicrobiales</taxon>
        <taxon>Methylobacteriaceae</taxon>
        <taxon>Enterovirga</taxon>
    </lineage>
</organism>
<evidence type="ECO:0000256" key="3">
    <source>
        <dbReference type="PROSITE-ProRule" id="PRU00284"/>
    </source>
</evidence>